<dbReference type="PANTHER" id="PTHR34580:SF9">
    <property type="entry name" value="SLL5097 PROTEIN"/>
    <property type="match status" value="1"/>
</dbReference>
<dbReference type="PANTHER" id="PTHR34580">
    <property type="match status" value="1"/>
</dbReference>
<dbReference type="Pfam" id="PF25583">
    <property type="entry name" value="WCX"/>
    <property type="match status" value="1"/>
</dbReference>
<dbReference type="RefSeq" id="WP_248252245.1">
    <property type="nucleotide sequence ID" value="NZ_JAIWJX010000002.1"/>
</dbReference>
<keyword evidence="1" id="KW-0805">Transcription regulation</keyword>
<name>A0A9X1XBX5_9BACL</name>
<keyword evidence="2" id="KW-0804">Transcription</keyword>
<evidence type="ECO:0000313" key="4">
    <source>
        <dbReference type="EMBL" id="MCK6256598.1"/>
    </source>
</evidence>
<proteinExistence type="predicted"/>
<reference evidence="4" key="1">
    <citation type="submission" date="2021-09" db="EMBL/GenBank/DDBJ databases">
        <title>Genome analysis of Fictibacillus sp. KIGAM418 isolated from marine sediment.</title>
        <authorList>
            <person name="Seo M.-J."/>
            <person name="Cho E.-S."/>
            <person name="Hwang C.Y."/>
        </authorList>
    </citation>
    <scope>NUCLEOTIDE SEQUENCE</scope>
    <source>
        <strain evidence="4">KIGAM418</strain>
    </source>
</reference>
<evidence type="ECO:0000256" key="1">
    <source>
        <dbReference type="ARBA" id="ARBA00023015"/>
    </source>
</evidence>
<dbReference type="Proteomes" id="UP001139011">
    <property type="component" value="Unassembled WGS sequence"/>
</dbReference>
<dbReference type="InterPro" id="IPR036388">
    <property type="entry name" value="WH-like_DNA-bd_sf"/>
</dbReference>
<accession>A0A9X1XBX5</accession>
<dbReference type="Pfam" id="PF08279">
    <property type="entry name" value="HTH_11"/>
    <property type="match status" value="1"/>
</dbReference>
<sequence length="319" mass="36428">MAKVKRHELLLLSINKKKRFTLKELAEEFKVSTRTIQRDLLSLMDMGLPIVSEFGPHGGYKLENERILPPIGFTESEALAFLFALQPYKKSLSFPFRREAASGRDKFINYLPDDAVKRFEEIQKRLLIHLPCYPDPAPFLPLFLDASLEQCLVTAHYELGGNTKLGRLQPIGIYCDCGSWYSPCYSHTENEFHVIDLKDVKQAAIQIEHQALMDFSEVTITNWPDLLPPSKKLLLHIKLEGEGIQKALRHPSLSPHVIQETDASGLISMYILTNDIHRFAELIWSLGSDAQVVQPAEIADIIRKKTVLMSRNYERIPTF</sequence>
<evidence type="ECO:0000313" key="5">
    <source>
        <dbReference type="Proteomes" id="UP001139011"/>
    </source>
</evidence>
<dbReference type="GO" id="GO:0003700">
    <property type="term" value="F:DNA-binding transcription factor activity"/>
    <property type="evidence" value="ECO:0007669"/>
    <property type="project" value="InterPro"/>
</dbReference>
<dbReference type="InterPro" id="IPR051534">
    <property type="entry name" value="CBASS_pafABC_assoc_protein"/>
</dbReference>
<dbReference type="SMART" id="SM00420">
    <property type="entry name" value="HTH_DEOR"/>
    <property type="match status" value="1"/>
</dbReference>
<comment type="caution">
    <text evidence="4">The sequence shown here is derived from an EMBL/GenBank/DDBJ whole genome shotgun (WGS) entry which is preliminary data.</text>
</comment>
<dbReference type="EMBL" id="JAIWJX010000002">
    <property type="protein sequence ID" value="MCK6256598.1"/>
    <property type="molecule type" value="Genomic_DNA"/>
</dbReference>
<dbReference type="InterPro" id="IPR013196">
    <property type="entry name" value="HTH_11"/>
</dbReference>
<dbReference type="InterPro" id="IPR057727">
    <property type="entry name" value="WCX_dom"/>
</dbReference>
<dbReference type="Gene3D" id="1.10.10.10">
    <property type="entry name" value="Winged helix-like DNA-binding domain superfamily/Winged helix DNA-binding domain"/>
    <property type="match status" value="1"/>
</dbReference>
<dbReference type="InterPro" id="IPR001034">
    <property type="entry name" value="DeoR_HTH"/>
</dbReference>
<dbReference type="SUPFAM" id="SSF46785">
    <property type="entry name" value="Winged helix' DNA-binding domain"/>
    <property type="match status" value="1"/>
</dbReference>
<gene>
    <name evidence="4" type="ORF">LCY76_08325</name>
</gene>
<protein>
    <submittedName>
        <fullName evidence="4">HTH domain-containing protein</fullName>
    </submittedName>
</protein>
<feature type="domain" description="HTH deoR-type" evidence="3">
    <location>
        <begin position="3"/>
        <end position="62"/>
    </location>
</feature>
<evidence type="ECO:0000256" key="2">
    <source>
        <dbReference type="ARBA" id="ARBA00023163"/>
    </source>
</evidence>
<dbReference type="InterPro" id="IPR036390">
    <property type="entry name" value="WH_DNA-bd_sf"/>
</dbReference>
<dbReference type="AlphaFoldDB" id="A0A9X1XBX5"/>
<organism evidence="4 5">
    <name type="scientific">Fictibacillus marinisediminis</name>
    <dbReference type="NCBI Taxonomy" id="2878389"/>
    <lineage>
        <taxon>Bacteria</taxon>
        <taxon>Bacillati</taxon>
        <taxon>Bacillota</taxon>
        <taxon>Bacilli</taxon>
        <taxon>Bacillales</taxon>
        <taxon>Fictibacillaceae</taxon>
        <taxon>Fictibacillus</taxon>
    </lineage>
</organism>
<keyword evidence="5" id="KW-1185">Reference proteome</keyword>
<evidence type="ECO:0000259" key="3">
    <source>
        <dbReference type="PROSITE" id="PS51000"/>
    </source>
</evidence>
<dbReference type="PROSITE" id="PS51000">
    <property type="entry name" value="HTH_DEOR_2"/>
    <property type="match status" value="1"/>
</dbReference>